<name>D5EP46_CORAD</name>
<proteinExistence type="predicted"/>
<organism evidence="2 3">
    <name type="scientific">Coraliomargarita akajimensis (strain DSM 45221 / IAM 15411 / JCM 23193 / KCTC 12865 / 04OKA010-24)</name>
    <dbReference type="NCBI Taxonomy" id="583355"/>
    <lineage>
        <taxon>Bacteria</taxon>
        <taxon>Pseudomonadati</taxon>
        <taxon>Verrucomicrobiota</taxon>
        <taxon>Opitutia</taxon>
        <taxon>Puniceicoccales</taxon>
        <taxon>Coraliomargaritaceae</taxon>
        <taxon>Coraliomargarita</taxon>
    </lineage>
</organism>
<gene>
    <name evidence="2" type="ordered locus">Caka_2540</name>
</gene>
<dbReference type="KEGG" id="caa:Caka_2540"/>
<dbReference type="SUPFAM" id="SSF53448">
    <property type="entry name" value="Nucleotide-diphospho-sugar transferases"/>
    <property type="match status" value="1"/>
</dbReference>
<dbReference type="EMBL" id="CP001998">
    <property type="protein sequence ID" value="ADE55556.1"/>
    <property type="molecule type" value="Genomic_DNA"/>
</dbReference>
<dbReference type="AlphaFoldDB" id="D5EP46"/>
<accession>D5EP46</accession>
<evidence type="ECO:0000313" key="2">
    <source>
        <dbReference type="EMBL" id="ADE55556.1"/>
    </source>
</evidence>
<dbReference type="Pfam" id="PF00535">
    <property type="entry name" value="Glycos_transf_2"/>
    <property type="match status" value="1"/>
</dbReference>
<evidence type="ECO:0000259" key="1">
    <source>
        <dbReference type="Pfam" id="PF00535"/>
    </source>
</evidence>
<dbReference type="STRING" id="583355.Caka_2540"/>
<dbReference type="eggNOG" id="COG1216">
    <property type="taxonomic scope" value="Bacteria"/>
</dbReference>
<feature type="domain" description="Glycosyltransferase 2-like" evidence="1">
    <location>
        <begin position="10"/>
        <end position="129"/>
    </location>
</feature>
<dbReference type="HOGENOM" id="CLU_841220_0_0_0"/>
<sequence>MIADYLSRVSLVIPTYNCGELLDRHLNSLLPMLGRFGQVILVDSFSTDGSYERAMHILKPYNATLYQRERGLYESWNCALSLVKCEYVLISTVGDSVEETAFEAFVAHTIEAGVDIAISPPEFYRPSGTEPSVCWPIHTLLDDFRIDAPVVVDGALVSQFAEYCFATAGLASLSGSFASNLVRIDLLQQHPFPTQFSGAGDVAWFALVCDRARVLIYPYPVAKFCLHGQSYPSLSSEGRLQLYRFVQECEAFRSSELMAELIELEEVRGFIRNVRTRLSLFYILNSDVHRCRARKHQLRDRIFDCLTELRLRIQCKLKESNLSTKRADLL</sequence>
<evidence type="ECO:0000313" key="3">
    <source>
        <dbReference type="Proteomes" id="UP000000925"/>
    </source>
</evidence>
<dbReference type="PANTHER" id="PTHR22916">
    <property type="entry name" value="GLYCOSYLTRANSFERASE"/>
    <property type="match status" value="1"/>
</dbReference>
<keyword evidence="3" id="KW-1185">Reference proteome</keyword>
<dbReference type="GO" id="GO:0016758">
    <property type="term" value="F:hexosyltransferase activity"/>
    <property type="evidence" value="ECO:0007669"/>
    <property type="project" value="UniProtKB-ARBA"/>
</dbReference>
<reference evidence="2 3" key="1">
    <citation type="journal article" date="2010" name="Stand. Genomic Sci.">
        <title>Complete genome sequence of Coraliomargarita akajimensis type strain (04OKA010-24).</title>
        <authorList>
            <person name="Mavromatis K."/>
            <person name="Abt B."/>
            <person name="Brambilla E."/>
            <person name="Lapidus A."/>
            <person name="Copeland A."/>
            <person name="Deshpande S."/>
            <person name="Nolan M."/>
            <person name="Lucas S."/>
            <person name="Tice H."/>
            <person name="Cheng J.F."/>
            <person name="Han C."/>
            <person name="Detter J.C."/>
            <person name="Woyke T."/>
            <person name="Goodwin L."/>
            <person name="Pitluck S."/>
            <person name="Held B."/>
            <person name="Brettin T."/>
            <person name="Tapia R."/>
            <person name="Ivanova N."/>
            <person name="Mikhailova N."/>
            <person name="Pati A."/>
            <person name="Liolios K."/>
            <person name="Chen A."/>
            <person name="Palaniappan K."/>
            <person name="Land M."/>
            <person name="Hauser L."/>
            <person name="Chang Y.J."/>
            <person name="Jeffries C.D."/>
            <person name="Rohde M."/>
            <person name="Goker M."/>
            <person name="Bristow J."/>
            <person name="Eisen J.A."/>
            <person name="Markowitz V."/>
            <person name="Hugenholtz P."/>
            <person name="Klenk H.P."/>
            <person name="Kyrpides N.C."/>
        </authorList>
    </citation>
    <scope>NUCLEOTIDE SEQUENCE [LARGE SCALE GENOMIC DNA]</scope>
    <source>
        <strain evidence="3">DSM 45221 / IAM 15411 / JCM 23193 / KCTC 12865</strain>
    </source>
</reference>
<protein>
    <submittedName>
        <fullName evidence="2">Glycosyl transferase family 2</fullName>
    </submittedName>
</protein>
<dbReference type="CDD" id="cd00761">
    <property type="entry name" value="Glyco_tranf_GTA_type"/>
    <property type="match status" value="1"/>
</dbReference>
<dbReference type="InterPro" id="IPR029044">
    <property type="entry name" value="Nucleotide-diphossugar_trans"/>
</dbReference>
<dbReference type="Gene3D" id="3.90.550.10">
    <property type="entry name" value="Spore Coat Polysaccharide Biosynthesis Protein SpsA, Chain A"/>
    <property type="match status" value="1"/>
</dbReference>
<dbReference type="PANTHER" id="PTHR22916:SF3">
    <property type="entry name" value="UDP-GLCNAC:BETAGAL BETA-1,3-N-ACETYLGLUCOSAMINYLTRANSFERASE-LIKE PROTEIN 1"/>
    <property type="match status" value="1"/>
</dbReference>
<keyword evidence="2" id="KW-0808">Transferase</keyword>
<dbReference type="InterPro" id="IPR001173">
    <property type="entry name" value="Glyco_trans_2-like"/>
</dbReference>
<dbReference type="Proteomes" id="UP000000925">
    <property type="component" value="Chromosome"/>
</dbReference>